<evidence type="ECO:0000313" key="13">
    <source>
        <dbReference type="Proteomes" id="UP001519363"/>
    </source>
</evidence>
<name>A0ABS5AQS3_9PSEU</name>
<keyword evidence="3" id="KW-0285">Flavoprotein</keyword>
<keyword evidence="8" id="KW-0408">Iron</keyword>
<dbReference type="RefSeq" id="WP_086789196.1">
    <property type="nucleotide sequence ID" value="NZ_JAGIOO010000001.1"/>
</dbReference>
<keyword evidence="7 12" id="KW-0560">Oxidoreductase</keyword>
<keyword evidence="9" id="KW-0411">Iron-sulfur</keyword>
<dbReference type="SUPFAM" id="SSF54862">
    <property type="entry name" value="4Fe-4S ferredoxins"/>
    <property type="match status" value="1"/>
</dbReference>
<organism evidence="12 13">
    <name type="scientific">Crossiella equi</name>
    <dbReference type="NCBI Taxonomy" id="130796"/>
    <lineage>
        <taxon>Bacteria</taxon>
        <taxon>Bacillati</taxon>
        <taxon>Actinomycetota</taxon>
        <taxon>Actinomycetes</taxon>
        <taxon>Pseudonocardiales</taxon>
        <taxon>Pseudonocardiaceae</taxon>
        <taxon>Crossiella</taxon>
    </lineage>
</organism>
<keyword evidence="13" id="KW-1185">Reference proteome</keyword>
<comment type="cofactor">
    <cofactor evidence="1">
        <name>FAD</name>
        <dbReference type="ChEBI" id="CHEBI:57692"/>
    </cofactor>
</comment>
<sequence length="498" mass="52414">MAFAITQTCCNDASCIAVCPVNCIHPTPDEPDFGTTDMLYVDPKACIDCGACADACPVDAIFPVAELPEGLREYASVNADFYADRAPAEATPGPLFHAWDEPAFHRVLPADFAPLDIAVVGTGPSGMYAVRDLLLHTNARVTLLDRLPTPGGLVRYGVAPDHQSTKRIGETFARFHHHPRLRLRLGVQVGVDVTAEELAARHDAVVYAVGASAARDLAIPGEDLPGSLAATTVVAWYNGHPDVPPTAVDLSTERIVLVGNGNVALDVARILTADPATLTGTTIAPHALDRLRASKVREVVLLARRGPEDAAYTSPEIRALLAQSDVDLVVDAHDPRVNTASGKAALLRGVPREHIDWTTPPPSGNRRIVLRFHSTPLAVTGDSEVRGLRVSGADGEVEISAGRVVRAVGYRGRAVPGLPFDEDGGTIPHVGGRVTGRAGTYVVGWIKRGPTGGIGANRACAAETVGTLLADAVAGRLPRRARRDGVLRALAGRLHGGG</sequence>
<dbReference type="GO" id="GO:0004324">
    <property type="term" value="F:ferredoxin-NADP+ reductase activity"/>
    <property type="evidence" value="ECO:0007669"/>
    <property type="project" value="UniProtKB-EC"/>
</dbReference>
<dbReference type="Proteomes" id="UP001519363">
    <property type="component" value="Unassembled WGS sequence"/>
</dbReference>
<feature type="domain" description="4Fe-4S ferredoxin-type" evidence="11">
    <location>
        <begin position="37"/>
        <end position="66"/>
    </location>
</feature>
<dbReference type="EC" id="1.18.1.2" evidence="2"/>
<dbReference type="PROSITE" id="PS00198">
    <property type="entry name" value="4FE4S_FER_1"/>
    <property type="match status" value="1"/>
</dbReference>
<comment type="catalytic activity">
    <reaction evidence="10">
        <text>2 reduced [2Fe-2S]-[ferredoxin] + NADP(+) + H(+) = 2 oxidized [2Fe-2S]-[ferredoxin] + NADPH</text>
        <dbReference type="Rhea" id="RHEA:20125"/>
        <dbReference type="Rhea" id="RHEA-COMP:10000"/>
        <dbReference type="Rhea" id="RHEA-COMP:10001"/>
        <dbReference type="ChEBI" id="CHEBI:15378"/>
        <dbReference type="ChEBI" id="CHEBI:33737"/>
        <dbReference type="ChEBI" id="CHEBI:33738"/>
        <dbReference type="ChEBI" id="CHEBI:57783"/>
        <dbReference type="ChEBI" id="CHEBI:58349"/>
        <dbReference type="EC" id="1.18.1.2"/>
    </reaction>
</comment>
<evidence type="ECO:0000256" key="4">
    <source>
        <dbReference type="ARBA" id="ARBA00022723"/>
    </source>
</evidence>
<keyword evidence="4" id="KW-0479">Metal-binding</keyword>
<protein>
    <recommendedName>
        <fullName evidence="2">ferredoxin--NADP(+) reductase</fullName>
        <ecNumber evidence="2">1.18.1.2</ecNumber>
    </recommendedName>
</protein>
<evidence type="ECO:0000259" key="11">
    <source>
        <dbReference type="PROSITE" id="PS51379"/>
    </source>
</evidence>
<evidence type="ECO:0000313" key="12">
    <source>
        <dbReference type="EMBL" id="MBP2478918.1"/>
    </source>
</evidence>
<dbReference type="InterPro" id="IPR017900">
    <property type="entry name" value="4Fe4S_Fe_S_CS"/>
</dbReference>
<dbReference type="Gene3D" id="3.40.50.720">
    <property type="entry name" value="NAD(P)-binding Rossmann-like Domain"/>
    <property type="match status" value="1"/>
</dbReference>
<dbReference type="EMBL" id="JAGIOO010000001">
    <property type="protein sequence ID" value="MBP2478918.1"/>
    <property type="molecule type" value="Genomic_DNA"/>
</dbReference>
<keyword evidence="6" id="KW-0521">NADP</keyword>
<dbReference type="SUPFAM" id="SSF51971">
    <property type="entry name" value="Nucleotide-binding domain"/>
    <property type="match status" value="1"/>
</dbReference>
<evidence type="ECO:0000256" key="10">
    <source>
        <dbReference type="ARBA" id="ARBA00047776"/>
    </source>
</evidence>
<dbReference type="PANTHER" id="PTHR48467:SF1">
    <property type="entry name" value="GLUTAMATE SYNTHASE 1 [NADH], CHLOROPLASTIC-LIKE"/>
    <property type="match status" value="1"/>
</dbReference>
<comment type="caution">
    <text evidence="12">The sequence shown here is derived from an EMBL/GenBank/DDBJ whole genome shotgun (WGS) entry which is preliminary data.</text>
</comment>
<evidence type="ECO:0000256" key="6">
    <source>
        <dbReference type="ARBA" id="ARBA00022857"/>
    </source>
</evidence>
<dbReference type="PRINTS" id="PR00419">
    <property type="entry name" value="ADXRDTASE"/>
</dbReference>
<evidence type="ECO:0000256" key="8">
    <source>
        <dbReference type="ARBA" id="ARBA00023004"/>
    </source>
</evidence>
<dbReference type="InterPro" id="IPR036188">
    <property type="entry name" value="FAD/NAD-bd_sf"/>
</dbReference>
<dbReference type="CDD" id="cd04410">
    <property type="entry name" value="DMSOR_beta-like"/>
    <property type="match status" value="1"/>
</dbReference>
<evidence type="ECO:0000256" key="9">
    <source>
        <dbReference type="ARBA" id="ARBA00023014"/>
    </source>
</evidence>
<dbReference type="Gene3D" id="3.50.50.60">
    <property type="entry name" value="FAD/NAD(P)-binding domain"/>
    <property type="match status" value="1"/>
</dbReference>
<reference evidence="12 13" key="1">
    <citation type="submission" date="2021-03" db="EMBL/GenBank/DDBJ databases">
        <title>Sequencing the genomes of 1000 actinobacteria strains.</title>
        <authorList>
            <person name="Klenk H.-P."/>
        </authorList>
    </citation>
    <scope>NUCLEOTIDE SEQUENCE [LARGE SCALE GENOMIC DNA]</scope>
    <source>
        <strain evidence="12 13">DSM 44580</strain>
    </source>
</reference>
<evidence type="ECO:0000256" key="1">
    <source>
        <dbReference type="ARBA" id="ARBA00001974"/>
    </source>
</evidence>
<dbReference type="Gene3D" id="3.30.70.20">
    <property type="match status" value="1"/>
</dbReference>
<dbReference type="InterPro" id="IPR055275">
    <property type="entry name" value="Ferredox_Rdtase"/>
</dbReference>
<gene>
    <name evidence="12" type="ORF">JOF53_007790</name>
</gene>
<evidence type="ECO:0000256" key="3">
    <source>
        <dbReference type="ARBA" id="ARBA00022630"/>
    </source>
</evidence>
<dbReference type="PROSITE" id="PS51379">
    <property type="entry name" value="4FE4S_FER_2"/>
    <property type="match status" value="1"/>
</dbReference>
<evidence type="ECO:0000256" key="7">
    <source>
        <dbReference type="ARBA" id="ARBA00023002"/>
    </source>
</evidence>
<evidence type="ECO:0000256" key="5">
    <source>
        <dbReference type="ARBA" id="ARBA00022827"/>
    </source>
</evidence>
<dbReference type="PANTHER" id="PTHR48467">
    <property type="entry name" value="GLUTAMATE SYNTHASE 1 [NADH], CHLOROPLASTIC-LIKE"/>
    <property type="match status" value="1"/>
</dbReference>
<proteinExistence type="predicted"/>
<accession>A0ABS5AQS3</accession>
<evidence type="ECO:0000256" key="2">
    <source>
        <dbReference type="ARBA" id="ARBA00013223"/>
    </source>
</evidence>
<dbReference type="Pfam" id="PF07992">
    <property type="entry name" value="Pyr_redox_2"/>
    <property type="match status" value="1"/>
</dbReference>
<dbReference type="Pfam" id="PF00037">
    <property type="entry name" value="Fer4"/>
    <property type="match status" value="1"/>
</dbReference>
<dbReference type="InterPro" id="IPR017896">
    <property type="entry name" value="4Fe4S_Fe-S-bd"/>
</dbReference>
<dbReference type="InterPro" id="IPR023753">
    <property type="entry name" value="FAD/NAD-binding_dom"/>
</dbReference>
<keyword evidence="5" id="KW-0274">FAD</keyword>